<dbReference type="GO" id="GO:0006488">
    <property type="term" value="P:dolichol-linked oligosaccharide biosynthetic process"/>
    <property type="evidence" value="ECO:0007669"/>
    <property type="project" value="InterPro"/>
</dbReference>
<dbReference type="UniPathway" id="UPA00378"/>
<accession>A0A4P9YXT3</accession>
<dbReference type="PANTHER" id="PTHR14624:SF0">
    <property type="entry name" value="POLYPRENOL REDUCTASE"/>
    <property type="match status" value="1"/>
</dbReference>
<dbReference type="OrthoDB" id="541710at2759"/>
<dbReference type="EMBL" id="KZ990072">
    <property type="protein sequence ID" value="RKP24715.1"/>
    <property type="molecule type" value="Genomic_DNA"/>
</dbReference>
<evidence type="ECO:0000256" key="4">
    <source>
        <dbReference type="ARBA" id="ARBA00023136"/>
    </source>
</evidence>
<feature type="transmembrane region" description="Helical" evidence="5">
    <location>
        <begin position="73"/>
        <end position="90"/>
    </location>
</feature>
<evidence type="ECO:0000313" key="7">
    <source>
        <dbReference type="EMBL" id="RKP24715.1"/>
    </source>
</evidence>
<dbReference type="Proteomes" id="UP000278143">
    <property type="component" value="Unassembled WGS sequence"/>
</dbReference>
<feature type="transmembrane region" description="Helical" evidence="5">
    <location>
        <begin position="130"/>
        <end position="155"/>
    </location>
</feature>
<keyword evidence="3 5" id="KW-1133">Transmembrane helix</keyword>
<keyword evidence="8" id="KW-1185">Reference proteome</keyword>
<feature type="transmembrane region" description="Helical" evidence="5">
    <location>
        <begin position="43"/>
        <end position="61"/>
    </location>
</feature>
<dbReference type="InterPro" id="IPR039698">
    <property type="entry name" value="Dfg10/SRD5A3"/>
</dbReference>
<evidence type="ECO:0000256" key="2">
    <source>
        <dbReference type="ARBA" id="ARBA00022692"/>
    </source>
</evidence>
<evidence type="ECO:0000256" key="3">
    <source>
        <dbReference type="ARBA" id="ARBA00022989"/>
    </source>
</evidence>
<dbReference type="InterPro" id="IPR001104">
    <property type="entry name" value="3-oxo-5_a-steroid_4-DH_C"/>
</dbReference>
<comment type="subcellular location">
    <subcellularLocation>
        <location evidence="1">Endomembrane system</location>
        <topology evidence="1">Multi-pass membrane protein</topology>
    </subcellularLocation>
</comment>
<proteinExistence type="predicted"/>
<protein>
    <submittedName>
        <fullName evidence="7">3-oxo-5-alpha-steroid 4-dehydrogenase-domain-containing protein</fullName>
    </submittedName>
</protein>
<dbReference type="Gene3D" id="1.20.120.1630">
    <property type="match status" value="1"/>
</dbReference>
<sequence length="187" mass="21281">MATATASTRASVLVACLMQIQLMRRYYECLFVERPSPTARMHIGHYAVGISYYIATCMAIWCHDQPAASATSAGWLPTILALSLFAYASIEQYRCHAILGQLRATQPGTYAIPYGGWFSHVSSPHYLAELLIYTALAMLLRFPWTWCCLLAWVVVNLGTTARQTHRWYRRQFRDYPAARTAFIPKLY</sequence>
<dbReference type="PROSITE" id="PS50244">
    <property type="entry name" value="S5A_REDUCTASE"/>
    <property type="match status" value="1"/>
</dbReference>
<evidence type="ECO:0000256" key="5">
    <source>
        <dbReference type="SAM" id="Phobius"/>
    </source>
</evidence>
<dbReference type="GO" id="GO:0016095">
    <property type="term" value="P:polyprenol catabolic process"/>
    <property type="evidence" value="ECO:0007669"/>
    <property type="project" value="TreeGrafter"/>
</dbReference>
<dbReference type="PANTHER" id="PTHR14624">
    <property type="entry name" value="DFG10 PROTEIN"/>
    <property type="match status" value="1"/>
</dbReference>
<dbReference type="GO" id="GO:0003865">
    <property type="term" value="F:3-oxo-5-alpha-steroid 4-dehydrogenase activity"/>
    <property type="evidence" value="ECO:0007669"/>
    <property type="project" value="TreeGrafter"/>
</dbReference>
<dbReference type="AlphaFoldDB" id="A0A4P9YXT3"/>
<reference evidence="8" key="1">
    <citation type="journal article" date="2018" name="Nat. Microbiol.">
        <title>Leveraging single-cell genomics to expand the fungal tree of life.</title>
        <authorList>
            <person name="Ahrendt S.R."/>
            <person name="Quandt C.A."/>
            <person name="Ciobanu D."/>
            <person name="Clum A."/>
            <person name="Salamov A."/>
            <person name="Andreopoulos B."/>
            <person name="Cheng J.F."/>
            <person name="Woyke T."/>
            <person name="Pelin A."/>
            <person name="Henrissat B."/>
            <person name="Reynolds N.K."/>
            <person name="Benny G.L."/>
            <person name="Smith M.E."/>
            <person name="James T.Y."/>
            <person name="Grigoriev I.V."/>
        </authorList>
    </citation>
    <scope>NUCLEOTIDE SEQUENCE [LARGE SCALE GENOMIC DNA]</scope>
    <source>
        <strain evidence="8">Benny S71-1</strain>
    </source>
</reference>
<gene>
    <name evidence="7" type="ORF">SYNPS1DRAFT_16771</name>
</gene>
<evidence type="ECO:0000313" key="8">
    <source>
        <dbReference type="Proteomes" id="UP000278143"/>
    </source>
</evidence>
<evidence type="ECO:0000259" key="6">
    <source>
        <dbReference type="Pfam" id="PF02544"/>
    </source>
</evidence>
<evidence type="ECO:0000256" key="1">
    <source>
        <dbReference type="ARBA" id="ARBA00004127"/>
    </source>
</evidence>
<organism evidence="7 8">
    <name type="scientific">Syncephalis pseudoplumigaleata</name>
    <dbReference type="NCBI Taxonomy" id="1712513"/>
    <lineage>
        <taxon>Eukaryota</taxon>
        <taxon>Fungi</taxon>
        <taxon>Fungi incertae sedis</taxon>
        <taxon>Zoopagomycota</taxon>
        <taxon>Zoopagomycotina</taxon>
        <taxon>Zoopagomycetes</taxon>
        <taxon>Zoopagales</taxon>
        <taxon>Piptocephalidaceae</taxon>
        <taxon>Syncephalis</taxon>
    </lineage>
</organism>
<dbReference type="Pfam" id="PF02544">
    <property type="entry name" value="Steroid_dh"/>
    <property type="match status" value="1"/>
</dbReference>
<keyword evidence="2 5" id="KW-0812">Transmembrane</keyword>
<feature type="domain" description="3-oxo-5-alpha-steroid 4-dehydrogenase C-terminal" evidence="6">
    <location>
        <begin position="78"/>
        <end position="187"/>
    </location>
</feature>
<dbReference type="GO" id="GO:0005783">
    <property type="term" value="C:endoplasmic reticulum"/>
    <property type="evidence" value="ECO:0007669"/>
    <property type="project" value="TreeGrafter"/>
</dbReference>
<keyword evidence="4 5" id="KW-0472">Membrane</keyword>
<name>A0A4P9YXT3_9FUNG</name>